<feature type="signal peptide" evidence="1">
    <location>
        <begin position="1"/>
        <end position="17"/>
    </location>
</feature>
<reference evidence="3 4" key="1">
    <citation type="submission" date="2020-06" db="EMBL/GenBank/DDBJ databases">
        <authorList>
            <person name="Li R."/>
            <person name="Bekaert M."/>
        </authorList>
    </citation>
    <scope>NUCLEOTIDE SEQUENCE [LARGE SCALE GENOMIC DNA]</scope>
    <source>
        <strain evidence="4">wild</strain>
    </source>
</reference>
<dbReference type="EMBL" id="CACVKT020004385">
    <property type="protein sequence ID" value="CAC5389884.1"/>
    <property type="molecule type" value="Genomic_DNA"/>
</dbReference>
<evidence type="ECO:0000256" key="1">
    <source>
        <dbReference type="SAM" id="SignalP"/>
    </source>
</evidence>
<dbReference type="SUPFAM" id="SSF57302">
    <property type="entry name" value="Snake toxin-like"/>
    <property type="match status" value="1"/>
</dbReference>
<protein>
    <recommendedName>
        <fullName evidence="2">IgGFc-binding protein N-terminal domain-containing protein</fullName>
    </recommendedName>
</protein>
<dbReference type="Gene3D" id="2.10.60.10">
    <property type="entry name" value="CD59"/>
    <property type="match status" value="1"/>
</dbReference>
<keyword evidence="4" id="KW-1185">Reference proteome</keyword>
<keyword evidence="1" id="KW-0732">Signal</keyword>
<proteinExistence type="predicted"/>
<dbReference type="PANTHER" id="PTHR46534:SF1">
    <property type="entry name" value="IGGFC-BINDING PROTEIN N-TERMINAL DOMAIN-CONTAINING PROTEIN"/>
    <property type="match status" value="1"/>
</dbReference>
<organism evidence="3 4">
    <name type="scientific">Mytilus coruscus</name>
    <name type="common">Sea mussel</name>
    <dbReference type="NCBI Taxonomy" id="42192"/>
    <lineage>
        <taxon>Eukaryota</taxon>
        <taxon>Metazoa</taxon>
        <taxon>Spiralia</taxon>
        <taxon>Lophotrochozoa</taxon>
        <taxon>Mollusca</taxon>
        <taxon>Bivalvia</taxon>
        <taxon>Autobranchia</taxon>
        <taxon>Pteriomorphia</taxon>
        <taxon>Mytilida</taxon>
        <taxon>Mytiloidea</taxon>
        <taxon>Mytilidae</taxon>
        <taxon>Mytilinae</taxon>
        <taxon>Mytilus</taxon>
    </lineage>
</organism>
<dbReference type="Pfam" id="PF17517">
    <property type="entry name" value="IgGFc_binding"/>
    <property type="match status" value="1"/>
</dbReference>
<dbReference type="InterPro" id="IPR035234">
    <property type="entry name" value="IgGFc-bd_N"/>
</dbReference>
<feature type="chain" id="PRO_5026777937" description="IgGFc-binding protein N-terminal domain-containing protein" evidence="1">
    <location>
        <begin position="18"/>
        <end position="637"/>
    </location>
</feature>
<dbReference type="OrthoDB" id="6146418at2759"/>
<dbReference type="InterPro" id="IPR045860">
    <property type="entry name" value="Snake_toxin-like_sf"/>
</dbReference>
<sequence length="637" mass="71145">MFLCVPNKNCLYLGVAALTCLSCDDVIQPRHCKTVERCVANEVCILERYKYDNSHYSYRTRCGVQQICGTAKRSTSRNSSDFESDFHSVDDLPIDCTHCCSENICNSVGCGAPDYPANRGPVCVACTSTPDPSICHSISVCDTNEVCYIDTVNEFGDTFFSSGCRRASVCNPSVVSHGFGRRDFHSSQHITACCSTDLCNSKDLSNEFWLMFLHMDYNTLEKNETKRESYRHIFILVASEKEGWVVIQSPALPETLNKTINRGKTVIELPKILKSTNITGVENKGIHLKASIPVSVFGYNEESSNREGFYVIPAHSLSTEYMATTFTPVRGSLIGIVGINDNTRLNIHLKMTGTLLYNGHTYSNTDILSVELNKGMTFILSHKSDLTGTYIKGSKQISVMSGNQCAFAWFYDYSLDCDPLREQLLPINKWGNEFIVPFLNFKDPKSILRIVANESNTRVLVVDNSTSSSRALSHGNFIDIQMTTDGPLYVNSNRPIQVSLIVNGAFSRSSNGFMSLVPSLKHYKDVYRFIVPRSHMHDNYELGCWEPGTMLKTRFIAITAELNVINDILYDNSQLPVNSTIRSIHVGDKTYSTISVRATEDYHTLHSNSASQRFGVIIYGACYSYLYGYGFPGGINL</sequence>
<dbReference type="Proteomes" id="UP000507470">
    <property type="component" value="Unassembled WGS sequence"/>
</dbReference>
<dbReference type="PANTHER" id="PTHR46534">
    <property type="entry name" value="IGGFC_BINDING DOMAIN-CONTAINING PROTEIN"/>
    <property type="match status" value="1"/>
</dbReference>
<dbReference type="AlphaFoldDB" id="A0A6J8C460"/>
<feature type="domain" description="IgGFc-binding protein N-terminal" evidence="2">
    <location>
        <begin position="309"/>
        <end position="620"/>
    </location>
</feature>
<name>A0A6J8C460_MYTCO</name>
<accession>A0A6J8C460</accession>
<evidence type="ECO:0000313" key="4">
    <source>
        <dbReference type="Proteomes" id="UP000507470"/>
    </source>
</evidence>
<evidence type="ECO:0000313" key="3">
    <source>
        <dbReference type="EMBL" id="CAC5389884.1"/>
    </source>
</evidence>
<evidence type="ECO:0000259" key="2">
    <source>
        <dbReference type="Pfam" id="PF17517"/>
    </source>
</evidence>
<dbReference type="CDD" id="cd00117">
    <property type="entry name" value="TFP"/>
    <property type="match status" value="1"/>
</dbReference>
<gene>
    <name evidence="3" type="ORF">MCOR_25018</name>
</gene>